<dbReference type="SUPFAM" id="SSF55811">
    <property type="entry name" value="Nudix"/>
    <property type="match status" value="1"/>
</dbReference>
<feature type="compositionally biased region" description="Low complexity" evidence="7">
    <location>
        <begin position="9"/>
        <end position="20"/>
    </location>
</feature>
<comment type="caution">
    <text evidence="9">The sequence shown here is derived from an EMBL/GenBank/DDBJ whole genome shotgun (WGS) entry which is preliminary data.</text>
</comment>
<dbReference type="PROSITE" id="PS51462">
    <property type="entry name" value="NUDIX"/>
    <property type="match status" value="1"/>
</dbReference>
<comment type="cofactor">
    <cofactor evidence="1">
        <name>Mn(2+)</name>
        <dbReference type="ChEBI" id="CHEBI:29035"/>
    </cofactor>
</comment>
<reference evidence="9 10" key="1">
    <citation type="submission" date="2023-07" db="EMBL/GenBank/DDBJ databases">
        <title>Genomic Encyclopedia of Type Strains, Phase IV (KMG-IV): sequencing the most valuable type-strain genomes for metagenomic binning, comparative biology and taxonomic classification.</title>
        <authorList>
            <person name="Goeker M."/>
        </authorList>
    </citation>
    <scope>NUCLEOTIDE SEQUENCE [LARGE SCALE GENOMIC DNA]</scope>
    <source>
        <strain evidence="9 10">DSM 19619</strain>
    </source>
</reference>
<sequence>MAEDITHLRTTPRAAAGTPAVRPADAASLIVIDRSGRQPRVLMGRRHDGHKFMPGFMVFPGGRAEPSDRVMRAYGTLPPHTERNVMARAGRTGAAKARALALCAIRETAEETGILFGAGDCGAPSAPSPAWRPFAEHAVYPSLEALYFVARAITPPWLPRRFDTRFFAADAAGVAHRLEGVVSAESELVEIGWFTFAEASRGHVAEITQVILDEVATRLEQGLERDLPVPFFYERRGRWLRDEI</sequence>
<protein>
    <submittedName>
        <fullName evidence="9">8-oxo-dGTP pyrophosphatase MutT (NUDIX family)</fullName>
    </submittedName>
</protein>
<comment type="cofactor">
    <cofactor evidence="2">
        <name>Mg(2+)</name>
        <dbReference type="ChEBI" id="CHEBI:18420"/>
    </cofactor>
</comment>
<dbReference type="PANTHER" id="PTHR12318">
    <property type="entry name" value="TESTOSTERONE-REGULATED PROTEIN RP2"/>
    <property type="match status" value="1"/>
</dbReference>
<name>A0ABU0J353_9HYPH</name>
<keyword evidence="4" id="KW-0378">Hydrolase</keyword>
<feature type="domain" description="Nudix hydrolase" evidence="8">
    <location>
        <begin position="22"/>
        <end position="217"/>
    </location>
</feature>
<evidence type="ECO:0000256" key="2">
    <source>
        <dbReference type="ARBA" id="ARBA00001946"/>
    </source>
</evidence>
<organism evidence="9 10">
    <name type="scientific">Labrys wisconsinensis</name>
    <dbReference type="NCBI Taxonomy" id="425677"/>
    <lineage>
        <taxon>Bacteria</taxon>
        <taxon>Pseudomonadati</taxon>
        <taxon>Pseudomonadota</taxon>
        <taxon>Alphaproteobacteria</taxon>
        <taxon>Hyphomicrobiales</taxon>
        <taxon>Xanthobacteraceae</taxon>
        <taxon>Labrys</taxon>
    </lineage>
</organism>
<dbReference type="InterPro" id="IPR039121">
    <property type="entry name" value="NUDT19"/>
</dbReference>
<evidence type="ECO:0000256" key="3">
    <source>
        <dbReference type="ARBA" id="ARBA00022723"/>
    </source>
</evidence>
<dbReference type="PANTHER" id="PTHR12318:SF0">
    <property type="entry name" value="ACYL-COENZYME A DIPHOSPHATASE NUDT19"/>
    <property type="match status" value="1"/>
</dbReference>
<keyword evidence="3" id="KW-0479">Metal-binding</keyword>
<keyword evidence="6" id="KW-0464">Manganese</keyword>
<evidence type="ECO:0000313" key="9">
    <source>
        <dbReference type="EMBL" id="MDQ0468693.1"/>
    </source>
</evidence>
<evidence type="ECO:0000313" key="10">
    <source>
        <dbReference type="Proteomes" id="UP001242480"/>
    </source>
</evidence>
<dbReference type="EMBL" id="JAUSVX010000002">
    <property type="protein sequence ID" value="MDQ0468693.1"/>
    <property type="molecule type" value="Genomic_DNA"/>
</dbReference>
<evidence type="ECO:0000256" key="7">
    <source>
        <dbReference type="SAM" id="MobiDB-lite"/>
    </source>
</evidence>
<keyword evidence="5" id="KW-0460">Magnesium</keyword>
<dbReference type="InterPro" id="IPR015797">
    <property type="entry name" value="NUDIX_hydrolase-like_dom_sf"/>
</dbReference>
<accession>A0ABU0J353</accession>
<evidence type="ECO:0000259" key="8">
    <source>
        <dbReference type="PROSITE" id="PS51462"/>
    </source>
</evidence>
<feature type="region of interest" description="Disordered" evidence="7">
    <location>
        <begin position="1"/>
        <end position="20"/>
    </location>
</feature>
<dbReference type="Gene3D" id="3.90.79.10">
    <property type="entry name" value="Nucleoside Triphosphate Pyrophosphohydrolase"/>
    <property type="match status" value="1"/>
</dbReference>
<evidence type="ECO:0000256" key="5">
    <source>
        <dbReference type="ARBA" id="ARBA00022842"/>
    </source>
</evidence>
<keyword evidence="10" id="KW-1185">Reference proteome</keyword>
<gene>
    <name evidence="9" type="ORF">QO011_001693</name>
</gene>
<evidence type="ECO:0000256" key="1">
    <source>
        <dbReference type="ARBA" id="ARBA00001936"/>
    </source>
</evidence>
<dbReference type="RefSeq" id="WP_307270248.1">
    <property type="nucleotide sequence ID" value="NZ_JAUSVX010000002.1"/>
</dbReference>
<dbReference type="Proteomes" id="UP001242480">
    <property type="component" value="Unassembled WGS sequence"/>
</dbReference>
<dbReference type="InterPro" id="IPR000086">
    <property type="entry name" value="NUDIX_hydrolase_dom"/>
</dbReference>
<proteinExistence type="predicted"/>
<evidence type="ECO:0000256" key="4">
    <source>
        <dbReference type="ARBA" id="ARBA00022801"/>
    </source>
</evidence>
<dbReference type="CDD" id="cd18870">
    <property type="entry name" value="NUDIX_AcylCoAdiphos_Nudt19"/>
    <property type="match status" value="1"/>
</dbReference>
<evidence type="ECO:0000256" key="6">
    <source>
        <dbReference type="ARBA" id="ARBA00023211"/>
    </source>
</evidence>